<dbReference type="Pfam" id="PF00582">
    <property type="entry name" value="Usp"/>
    <property type="match status" value="1"/>
</dbReference>
<comment type="caution">
    <text evidence="2">The sequence shown here is derived from an EMBL/GenBank/DDBJ whole genome shotgun (WGS) entry which is preliminary data.</text>
</comment>
<gene>
    <name evidence="2" type="ORF">AB0L16_20360</name>
</gene>
<dbReference type="EMBL" id="JBFAUK010000016">
    <property type="protein sequence ID" value="MEV5508775.1"/>
    <property type="molecule type" value="Genomic_DNA"/>
</dbReference>
<reference evidence="2 3" key="1">
    <citation type="submission" date="2024-06" db="EMBL/GenBank/DDBJ databases">
        <title>The Natural Products Discovery Center: Release of the First 8490 Sequenced Strains for Exploring Actinobacteria Biosynthetic Diversity.</title>
        <authorList>
            <person name="Kalkreuter E."/>
            <person name="Kautsar S.A."/>
            <person name="Yang D."/>
            <person name="Bader C.D."/>
            <person name="Teijaro C.N."/>
            <person name="Fluegel L."/>
            <person name="Davis C.M."/>
            <person name="Simpson J.R."/>
            <person name="Lauterbach L."/>
            <person name="Steele A.D."/>
            <person name="Gui C."/>
            <person name="Meng S."/>
            <person name="Li G."/>
            <person name="Viehrig K."/>
            <person name="Ye F."/>
            <person name="Su P."/>
            <person name="Kiefer A.F."/>
            <person name="Nichols A."/>
            <person name="Cepeda A.J."/>
            <person name="Yan W."/>
            <person name="Fan B."/>
            <person name="Jiang Y."/>
            <person name="Adhikari A."/>
            <person name="Zheng C.-J."/>
            <person name="Schuster L."/>
            <person name="Cowan T.M."/>
            <person name="Smanski M.J."/>
            <person name="Chevrette M.G."/>
            <person name="De Carvalho L.P.S."/>
            <person name="Shen B."/>
        </authorList>
    </citation>
    <scope>NUCLEOTIDE SEQUENCE [LARGE SCALE GENOMIC DNA]</scope>
    <source>
        <strain evidence="2 3">NPDC052347</strain>
    </source>
</reference>
<dbReference type="RefSeq" id="WP_109284683.1">
    <property type="nucleotide sequence ID" value="NZ_JBFAUK010000016.1"/>
</dbReference>
<proteinExistence type="predicted"/>
<evidence type="ECO:0000313" key="2">
    <source>
        <dbReference type="EMBL" id="MEV5508775.1"/>
    </source>
</evidence>
<dbReference type="InterPro" id="IPR014729">
    <property type="entry name" value="Rossmann-like_a/b/a_fold"/>
</dbReference>
<sequence length="82" mass="8791">MTDTRDTSFNGQVVGFDGSAHAVRTEAVPESPVWALLEASREADVMVVAPHRRTRALGLQLGPVVHALLHHAQCPVVLVPMA</sequence>
<protein>
    <submittedName>
        <fullName evidence="2">Universal stress protein</fullName>
    </submittedName>
</protein>
<organism evidence="2 3">
    <name type="scientific">Streptomyces orinoci</name>
    <name type="common">Streptoverticillium orinoci</name>
    <dbReference type="NCBI Taxonomy" id="67339"/>
    <lineage>
        <taxon>Bacteria</taxon>
        <taxon>Bacillati</taxon>
        <taxon>Actinomycetota</taxon>
        <taxon>Actinomycetes</taxon>
        <taxon>Kitasatosporales</taxon>
        <taxon>Streptomycetaceae</taxon>
        <taxon>Streptomyces</taxon>
    </lineage>
</organism>
<accession>A0ABV3K0V1</accession>
<evidence type="ECO:0000259" key="1">
    <source>
        <dbReference type="Pfam" id="PF00582"/>
    </source>
</evidence>
<dbReference type="Gene3D" id="3.40.50.620">
    <property type="entry name" value="HUPs"/>
    <property type="match status" value="1"/>
</dbReference>
<name>A0ABV3K0V1_STRON</name>
<dbReference type="Proteomes" id="UP001552594">
    <property type="component" value="Unassembled WGS sequence"/>
</dbReference>
<dbReference type="InterPro" id="IPR006016">
    <property type="entry name" value="UspA"/>
</dbReference>
<evidence type="ECO:0000313" key="3">
    <source>
        <dbReference type="Proteomes" id="UP001552594"/>
    </source>
</evidence>
<keyword evidence="3" id="KW-1185">Reference proteome</keyword>
<feature type="domain" description="UspA" evidence="1">
    <location>
        <begin position="20"/>
        <end position="80"/>
    </location>
</feature>
<dbReference type="SUPFAM" id="SSF52402">
    <property type="entry name" value="Adenine nucleotide alpha hydrolases-like"/>
    <property type="match status" value="1"/>
</dbReference>